<comment type="caution">
    <text evidence="2">The sequence shown here is derived from an EMBL/GenBank/DDBJ whole genome shotgun (WGS) entry which is preliminary data.</text>
</comment>
<dbReference type="Proteomes" id="UP000324222">
    <property type="component" value="Unassembled WGS sequence"/>
</dbReference>
<evidence type="ECO:0000256" key="1">
    <source>
        <dbReference type="SAM" id="MobiDB-lite"/>
    </source>
</evidence>
<evidence type="ECO:0000313" key="2">
    <source>
        <dbReference type="EMBL" id="MPC86820.1"/>
    </source>
</evidence>
<organism evidence="2 3">
    <name type="scientific">Portunus trituberculatus</name>
    <name type="common">Swimming crab</name>
    <name type="synonym">Neptunus trituberculatus</name>
    <dbReference type="NCBI Taxonomy" id="210409"/>
    <lineage>
        <taxon>Eukaryota</taxon>
        <taxon>Metazoa</taxon>
        <taxon>Ecdysozoa</taxon>
        <taxon>Arthropoda</taxon>
        <taxon>Crustacea</taxon>
        <taxon>Multicrustacea</taxon>
        <taxon>Malacostraca</taxon>
        <taxon>Eumalacostraca</taxon>
        <taxon>Eucarida</taxon>
        <taxon>Decapoda</taxon>
        <taxon>Pleocyemata</taxon>
        <taxon>Brachyura</taxon>
        <taxon>Eubrachyura</taxon>
        <taxon>Portunoidea</taxon>
        <taxon>Portunidae</taxon>
        <taxon>Portuninae</taxon>
        <taxon>Portunus</taxon>
    </lineage>
</organism>
<sequence>MSRRLPQRNSAGTEAEESKGEKERVKKKRS</sequence>
<evidence type="ECO:0000313" key="3">
    <source>
        <dbReference type="Proteomes" id="UP000324222"/>
    </source>
</evidence>
<keyword evidence="3" id="KW-1185">Reference proteome</keyword>
<name>A0A5B7IQC4_PORTR</name>
<dbReference type="EMBL" id="VSRR010072596">
    <property type="protein sequence ID" value="MPC86820.1"/>
    <property type="molecule type" value="Genomic_DNA"/>
</dbReference>
<protein>
    <submittedName>
        <fullName evidence="2">Uncharacterized protein</fullName>
    </submittedName>
</protein>
<proteinExistence type="predicted"/>
<feature type="region of interest" description="Disordered" evidence="1">
    <location>
        <begin position="1"/>
        <end position="30"/>
    </location>
</feature>
<accession>A0A5B7IQC4</accession>
<reference evidence="2 3" key="1">
    <citation type="submission" date="2019-05" db="EMBL/GenBank/DDBJ databases">
        <title>Another draft genome of Portunus trituberculatus and its Hox gene families provides insights of decapod evolution.</title>
        <authorList>
            <person name="Jeong J.-H."/>
            <person name="Song I."/>
            <person name="Kim S."/>
            <person name="Choi T."/>
            <person name="Kim D."/>
            <person name="Ryu S."/>
            <person name="Kim W."/>
        </authorList>
    </citation>
    <scope>NUCLEOTIDE SEQUENCE [LARGE SCALE GENOMIC DNA]</scope>
    <source>
        <tissue evidence="2">Muscle</tissue>
    </source>
</reference>
<dbReference type="AlphaFoldDB" id="A0A5B7IQC4"/>
<gene>
    <name evidence="2" type="ORF">E2C01_081656</name>
</gene>